<reference evidence="1" key="1">
    <citation type="submission" date="2018-02" db="EMBL/GenBank/DDBJ databases">
        <title>Rhizophora mucronata_Transcriptome.</title>
        <authorList>
            <person name="Meera S.P."/>
            <person name="Sreeshan A."/>
            <person name="Augustine A."/>
        </authorList>
    </citation>
    <scope>NUCLEOTIDE SEQUENCE</scope>
    <source>
        <tissue evidence="1">Leaf</tissue>
    </source>
</reference>
<evidence type="ECO:0000313" key="1">
    <source>
        <dbReference type="EMBL" id="MBW80985.1"/>
    </source>
</evidence>
<dbReference type="EMBL" id="GGEC01000502">
    <property type="protein sequence ID" value="MBW80985.1"/>
    <property type="molecule type" value="Transcribed_RNA"/>
</dbReference>
<organism evidence="1">
    <name type="scientific">Rhizophora mucronata</name>
    <name type="common">Asiatic mangrove</name>
    <dbReference type="NCBI Taxonomy" id="61149"/>
    <lineage>
        <taxon>Eukaryota</taxon>
        <taxon>Viridiplantae</taxon>
        <taxon>Streptophyta</taxon>
        <taxon>Embryophyta</taxon>
        <taxon>Tracheophyta</taxon>
        <taxon>Spermatophyta</taxon>
        <taxon>Magnoliopsida</taxon>
        <taxon>eudicotyledons</taxon>
        <taxon>Gunneridae</taxon>
        <taxon>Pentapetalae</taxon>
        <taxon>rosids</taxon>
        <taxon>fabids</taxon>
        <taxon>Malpighiales</taxon>
        <taxon>Rhizophoraceae</taxon>
        <taxon>Rhizophora</taxon>
    </lineage>
</organism>
<sequence>MPTATKAARRWINKCKETFIALLKDFQPTESNVTIPNFWQTGNYKMFSQ</sequence>
<dbReference type="AlphaFoldDB" id="A0A2P2IIE2"/>
<name>A0A2P2IIE2_RHIMU</name>
<proteinExistence type="predicted"/>
<accession>A0A2P2IIE2</accession>
<protein>
    <submittedName>
        <fullName evidence="1">Uncharacterized protein</fullName>
    </submittedName>
</protein>